<gene>
    <name evidence="1" type="ORF">XYCOK13_18410</name>
</gene>
<accession>A0A8J4H155</accession>
<dbReference type="EMBL" id="BOVK01000022">
    <property type="protein sequence ID" value="GIQ69017.1"/>
    <property type="molecule type" value="Genomic_DNA"/>
</dbReference>
<name>A0A8J4H155_9BACL</name>
<evidence type="ECO:0000313" key="2">
    <source>
        <dbReference type="Proteomes" id="UP000677918"/>
    </source>
</evidence>
<protein>
    <submittedName>
        <fullName evidence="1">Uncharacterized protein</fullName>
    </submittedName>
</protein>
<reference evidence="1" key="1">
    <citation type="submission" date="2021-04" db="EMBL/GenBank/DDBJ databases">
        <title>Draft genome sequence of Xylanibacillus composti strain K13.</title>
        <authorList>
            <person name="Uke A."/>
            <person name="Chhe C."/>
            <person name="Baramee S."/>
            <person name="Kosugi A."/>
        </authorList>
    </citation>
    <scope>NUCLEOTIDE SEQUENCE</scope>
    <source>
        <strain evidence="1">K13</strain>
    </source>
</reference>
<dbReference type="RefSeq" id="WP_213411825.1">
    <property type="nucleotide sequence ID" value="NZ_BOVK01000022.1"/>
</dbReference>
<keyword evidence="2" id="KW-1185">Reference proteome</keyword>
<comment type="caution">
    <text evidence="1">The sequence shown here is derived from an EMBL/GenBank/DDBJ whole genome shotgun (WGS) entry which is preliminary data.</text>
</comment>
<sequence length="62" mass="7293">MEKYEQLIIRLNQLTVIKEELDNNAPIDSWEGQAYTRTLVELVLVEMKIEDMKKDALQSAQR</sequence>
<dbReference type="Proteomes" id="UP000677918">
    <property type="component" value="Unassembled WGS sequence"/>
</dbReference>
<dbReference type="AlphaFoldDB" id="A0A8J4H155"/>
<organism evidence="1 2">
    <name type="scientific">Xylanibacillus composti</name>
    <dbReference type="NCBI Taxonomy" id="1572762"/>
    <lineage>
        <taxon>Bacteria</taxon>
        <taxon>Bacillati</taxon>
        <taxon>Bacillota</taxon>
        <taxon>Bacilli</taxon>
        <taxon>Bacillales</taxon>
        <taxon>Paenibacillaceae</taxon>
        <taxon>Xylanibacillus</taxon>
    </lineage>
</organism>
<evidence type="ECO:0000313" key="1">
    <source>
        <dbReference type="EMBL" id="GIQ69017.1"/>
    </source>
</evidence>
<proteinExistence type="predicted"/>